<dbReference type="STRING" id="1514971.AUR64_09025"/>
<dbReference type="Proteomes" id="UP000054387">
    <property type="component" value="Unassembled WGS sequence"/>
</dbReference>
<comment type="caution">
    <text evidence="3">The sequence shown here is derived from an EMBL/GenBank/DDBJ whole genome shotgun (WGS) entry which is preliminary data.</text>
</comment>
<evidence type="ECO:0000259" key="2">
    <source>
        <dbReference type="Pfam" id="PF01494"/>
    </source>
</evidence>
<organism evidence="3 4">
    <name type="scientific">Haloprofundus marisrubri</name>
    <dbReference type="NCBI Taxonomy" id="1514971"/>
    <lineage>
        <taxon>Archaea</taxon>
        <taxon>Methanobacteriati</taxon>
        <taxon>Methanobacteriota</taxon>
        <taxon>Stenosarchaea group</taxon>
        <taxon>Halobacteria</taxon>
        <taxon>Halobacteriales</taxon>
        <taxon>Haloferacaceae</taxon>
        <taxon>Haloprofundus</taxon>
    </lineage>
</organism>
<evidence type="ECO:0000256" key="1">
    <source>
        <dbReference type="ARBA" id="ARBA00023002"/>
    </source>
</evidence>
<dbReference type="PANTHER" id="PTHR43476">
    <property type="entry name" value="3-(3-HYDROXY-PHENYL)PROPIONATE/3-HYDROXYCINNAMIC ACID HYDROXYLASE"/>
    <property type="match status" value="1"/>
</dbReference>
<protein>
    <recommendedName>
        <fullName evidence="2">FAD-binding domain-containing protein</fullName>
    </recommendedName>
</protein>
<dbReference type="EMBL" id="LOPU01000018">
    <property type="protein sequence ID" value="KTG10478.1"/>
    <property type="molecule type" value="Genomic_DNA"/>
</dbReference>
<keyword evidence="4" id="KW-1185">Reference proteome</keyword>
<dbReference type="InterPro" id="IPR036188">
    <property type="entry name" value="FAD/NAD-bd_sf"/>
</dbReference>
<dbReference type="GO" id="GO:0016491">
    <property type="term" value="F:oxidoreductase activity"/>
    <property type="evidence" value="ECO:0007669"/>
    <property type="project" value="UniProtKB-KW"/>
</dbReference>
<dbReference type="PRINTS" id="PR00420">
    <property type="entry name" value="RNGMNOXGNASE"/>
</dbReference>
<dbReference type="Gene3D" id="3.50.50.60">
    <property type="entry name" value="FAD/NAD(P)-binding domain"/>
    <property type="match status" value="2"/>
</dbReference>
<dbReference type="Pfam" id="PF01494">
    <property type="entry name" value="FAD_binding_3"/>
    <property type="match status" value="1"/>
</dbReference>
<sequence>MTANTTSDRPQRLTPDVVVVGAGPAGCVLSYLLARSGIDTLLLERNATLDREFRGFGFQPYVPWAFDQLGILDDVLDLPHERIYHAHASVYGRRYELLDFSDVASENEFLLLMDQPPLLELLVERASEFETFSFRSSTTVTDVRKDGDWVVGVDARDRETGVDLEIESRLVVGADGRYSTVRQAAGIDAGLFESKLELVWFKLEDAAVDVTTQLRAGDGGVLVYAPLSGSVAQCGKPIPKGSYGDLRERGIEAFRRDLVSIDPDLRGTVETQLGGFEDCSLLHVEPGLCDRWVDDGLLLLGDAAHVASPFGGQGNSLAVQDAVVAHETILTALSQSDGPLSVDVLRRYQRRRYPAVERIVRLQRRMERLITGLLLYGYRAPASIRIPALRAAFGTLSVVGTSSLGRRQRRLLAFGPDPPGVGTAFFVSDQADDPPDTATN</sequence>
<dbReference type="InterPro" id="IPR002938">
    <property type="entry name" value="FAD-bd"/>
</dbReference>
<keyword evidence="1" id="KW-0560">Oxidoreductase</keyword>
<reference evidence="3 4" key="1">
    <citation type="submission" date="2015-12" db="EMBL/GenBank/DDBJ databases">
        <title>Haloprofundus marisrubri gen. nov., sp. nov., an extremely halophilic archaeon isolated from the Discovery deep brine-seawater interface in the Red Sea.</title>
        <authorList>
            <person name="Zhang G."/>
            <person name="Stingl U."/>
            <person name="Rashid M."/>
        </authorList>
    </citation>
    <scope>NUCLEOTIDE SEQUENCE [LARGE SCALE GENOMIC DNA]</scope>
    <source>
        <strain evidence="3 4">SB9</strain>
    </source>
</reference>
<dbReference type="SUPFAM" id="SSF51905">
    <property type="entry name" value="FAD/NAD(P)-binding domain"/>
    <property type="match status" value="1"/>
</dbReference>
<dbReference type="AlphaFoldDB" id="A0A0W1RAP1"/>
<dbReference type="InterPro" id="IPR050631">
    <property type="entry name" value="PheA/TfdB_FAD_monoxygenase"/>
</dbReference>
<gene>
    <name evidence="3" type="ORF">AUR64_09025</name>
</gene>
<dbReference type="OrthoDB" id="306174at2157"/>
<dbReference type="RefSeq" id="WP_058581831.1">
    <property type="nucleotide sequence ID" value="NZ_LOPU01000018.1"/>
</dbReference>
<evidence type="ECO:0000313" key="4">
    <source>
        <dbReference type="Proteomes" id="UP000054387"/>
    </source>
</evidence>
<accession>A0A0W1RAP1</accession>
<name>A0A0W1RAP1_9EURY</name>
<dbReference type="GO" id="GO:0071949">
    <property type="term" value="F:FAD binding"/>
    <property type="evidence" value="ECO:0007669"/>
    <property type="project" value="InterPro"/>
</dbReference>
<evidence type="ECO:0000313" key="3">
    <source>
        <dbReference type="EMBL" id="KTG10478.1"/>
    </source>
</evidence>
<proteinExistence type="predicted"/>
<dbReference type="PANTHER" id="PTHR43476:SF5">
    <property type="entry name" value="FAD-DEPENDENT MONOOXYGENASE"/>
    <property type="match status" value="1"/>
</dbReference>
<feature type="domain" description="FAD-binding" evidence="2">
    <location>
        <begin position="16"/>
        <end position="361"/>
    </location>
</feature>